<evidence type="ECO:0000313" key="2">
    <source>
        <dbReference type="EMBL" id="KKK18853.1"/>
    </source>
</evidence>
<evidence type="ECO:0000313" key="3">
    <source>
        <dbReference type="Proteomes" id="UP000034291"/>
    </source>
</evidence>
<name>A0A0F8UH25_9EURO</name>
<dbReference type="AlphaFoldDB" id="A0A0F8UH25"/>
<sequence length="424" mass="46888">MKGSRILSVSPFSKLHVPLPRTPRQSQQLLNALTSSFRRQLDREYPTTPPSSDQSSTPGNSTDGDRSTDHHHSSAYATDRHLRTILENPLFSISPPKSSTSHGAPPAGNIDKQRLAKEPMVVFDELVASGSVTSYALHNCLKSQLLLASPHSPEGLVKALRDSRAGSKVVAWWFASDSETRKLLFASSGLIKSLTKFMVAEELSGVVFVWLRMLASGDLGGLNGSLSDTQSREGFALLLNHFIDAEARYGGGLASCVRQFLDAYKMCTEISPSSSDAAVMRAGFVLCHLVVKTPTHAQEIPVHLYEDFRSVMSTVTPRSLFEAAVSLYHPTHPDTAPFLGYVERLRPGYFEAWPKRKQDFFMHLGFDALNILVDSDKEQECVYLARFMQQQLHGKSEHKSLDRSGDHAPSKMKDVLARLDLAFT</sequence>
<accession>A0A0F8UH25</accession>
<organism evidence="2 3">
    <name type="scientific">Aspergillus rambellii</name>
    <dbReference type="NCBI Taxonomy" id="308745"/>
    <lineage>
        <taxon>Eukaryota</taxon>
        <taxon>Fungi</taxon>
        <taxon>Dikarya</taxon>
        <taxon>Ascomycota</taxon>
        <taxon>Pezizomycotina</taxon>
        <taxon>Eurotiomycetes</taxon>
        <taxon>Eurotiomycetidae</taxon>
        <taxon>Eurotiales</taxon>
        <taxon>Aspergillaceae</taxon>
        <taxon>Aspergillus</taxon>
        <taxon>Aspergillus subgen. Nidulantes</taxon>
    </lineage>
</organism>
<evidence type="ECO:0000256" key="1">
    <source>
        <dbReference type="SAM" id="MobiDB-lite"/>
    </source>
</evidence>
<reference evidence="2 3" key="1">
    <citation type="submission" date="2015-02" db="EMBL/GenBank/DDBJ databases">
        <title>Draft Genome Sequences of Two Closely-Related Aflatoxigenic Aspergillus Species Obtained from the Cote d'Ivoire.</title>
        <authorList>
            <person name="Moore G.G."/>
            <person name="Beltz S.B."/>
            <person name="Mack B.M."/>
        </authorList>
    </citation>
    <scope>NUCLEOTIDE SEQUENCE [LARGE SCALE GENOMIC DNA]</scope>
    <source>
        <strain evidence="2 3">SRRC1468</strain>
    </source>
</reference>
<dbReference type="Proteomes" id="UP000034291">
    <property type="component" value="Unassembled WGS sequence"/>
</dbReference>
<feature type="compositionally biased region" description="Basic and acidic residues" evidence="1">
    <location>
        <begin position="63"/>
        <end position="79"/>
    </location>
</feature>
<dbReference type="OrthoDB" id="5424391at2759"/>
<dbReference type="EMBL" id="JZBS01002404">
    <property type="protein sequence ID" value="KKK18853.1"/>
    <property type="molecule type" value="Genomic_DNA"/>
</dbReference>
<keyword evidence="3" id="KW-1185">Reference proteome</keyword>
<comment type="caution">
    <text evidence="2">The sequence shown here is derived from an EMBL/GenBank/DDBJ whole genome shotgun (WGS) entry which is preliminary data.</text>
</comment>
<gene>
    <name evidence="2" type="ORF">ARAM_002727</name>
</gene>
<feature type="region of interest" description="Disordered" evidence="1">
    <location>
        <begin position="42"/>
        <end position="79"/>
    </location>
</feature>
<proteinExistence type="predicted"/>
<protein>
    <submittedName>
        <fullName evidence="2">Uncharacterized protein</fullName>
    </submittedName>
</protein>